<dbReference type="EMBL" id="BPLQ01009263">
    <property type="protein sequence ID" value="GIY42843.1"/>
    <property type="molecule type" value="Genomic_DNA"/>
</dbReference>
<name>A0AAV4TFU6_9ARAC</name>
<protein>
    <submittedName>
        <fullName evidence="3">Uncharacterized protein</fullName>
    </submittedName>
</protein>
<organism evidence="3 4">
    <name type="scientific">Caerostris darwini</name>
    <dbReference type="NCBI Taxonomy" id="1538125"/>
    <lineage>
        <taxon>Eukaryota</taxon>
        <taxon>Metazoa</taxon>
        <taxon>Ecdysozoa</taxon>
        <taxon>Arthropoda</taxon>
        <taxon>Chelicerata</taxon>
        <taxon>Arachnida</taxon>
        <taxon>Araneae</taxon>
        <taxon>Araneomorphae</taxon>
        <taxon>Entelegynae</taxon>
        <taxon>Araneoidea</taxon>
        <taxon>Araneidae</taxon>
        <taxon>Caerostris</taxon>
    </lineage>
</organism>
<keyword evidence="2" id="KW-0812">Transmembrane</keyword>
<keyword evidence="2" id="KW-1133">Transmembrane helix</keyword>
<accession>A0AAV4TFU6</accession>
<feature type="region of interest" description="Disordered" evidence="1">
    <location>
        <begin position="1"/>
        <end position="21"/>
    </location>
</feature>
<evidence type="ECO:0000313" key="3">
    <source>
        <dbReference type="EMBL" id="GIY42843.1"/>
    </source>
</evidence>
<comment type="caution">
    <text evidence="3">The sequence shown here is derived from an EMBL/GenBank/DDBJ whole genome shotgun (WGS) entry which is preliminary data.</text>
</comment>
<reference evidence="3 4" key="1">
    <citation type="submission" date="2021-06" db="EMBL/GenBank/DDBJ databases">
        <title>Caerostris darwini draft genome.</title>
        <authorList>
            <person name="Kono N."/>
            <person name="Arakawa K."/>
        </authorList>
    </citation>
    <scope>NUCLEOTIDE SEQUENCE [LARGE SCALE GENOMIC DNA]</scope>
</reference>
<keyword evidence="4" id="KW-1185">Reference proteome</keyword>
<evidence type="ECO:0000313" key="4">
    <source>
        <dbReference type="Proteomes" id="UP001054837"/>
    </source>
</evidence>
<gene>
    <name evidence="3" type="ORF">CDAR_246711</name>
</gene>
<feature type="transmembrane region" description="Helical" evidence="2">
    <location>
        <begin position="88"/>
        <end position="106"/>
    </location>
</feature>
<dbReference type="AlphaFoldDB" id="A0AAV4TFU6"/>
<evidence type="ECO:0000256" key="2">
    <source>
        <dbReference type="SAM" id="Phobius"/>
    </source>
</evidence>
<keyword evidence="2" id="KW-0472">Membrane</keyword>
<sequence length="134" mass="15659">MRGIGCCRKERGEGGGGRSSHRSFPISVLLLFTRRGRRSLLPSVSLLTEHEQTRMNQSRKRGFFFHRFRDGTHQMEEDRERLIDNGRVLFLAGGFFFVANNALLMIEFFRQLRIILSDFFCVCVVCLKIKCMFF</sequence>
<proteinExistence type="predicted"/>
<dbReference type="Proteomes" id="UP001054837">
    <property type="component" value="Unassembled WGS sequence"/>
</dbReference>
<evidence type="ECO:0000256" key="1">
    <source>
        <dbReference type="SAM" id="MobiDB-lite"/>
    </source>
</evidence>